<sequence>MANPASELIGIFEEWETATREAGNVSMLRIRGLDTDDGFRKQITACRLIAEIEAELDRLTDAGSEVGFYRRSLKSWLKTVVGCPGAWQSKPEPNHQFAGDKMDLLRSLASLIDGSAQRPRRPLEDILPILDQAEELLDSDKELSPAFVAYFRGLIEDARTAIRMHEKNGVAGAYRAVDHVIVAAKAAEGFSKSEESKRRWSDFFRDASANAAGGAAVALAGNVLRQITG</sequence>
<evidence type="ECO:0000313" key="1">
    <source>
        <dbReference type="EMBL" id="GGA11050.1"/>
    </source>
</evidence>
<evidence type="ECO:0000313" key="2">
    <source>
        <dbReference type="Proteomes" id="UP000616114"/>
    </source>
</evidence>
<reference evidence="1" key="2">
    <citation type="submission" date="2020-09" db="EMBL/GenBank/DDBJ databases">
        <authorList>
            <person name="Sun Q."/>
            <person name="Zhou Y."/>
        </authorList>
    </citation>
    <scope>NUCLEOTIDE SEQUENCE</scope>
    <source>
        <strain evidence="1">CGMCC 1.12785</strain>
    </source>
</reference>
<keyword evidence="2" id="KW-1185">Reference proteome</keyword>
<reference evidence="1" key="1">
    <citation type="journal article" date="2014" name="Int. J. Syst. Evol. Microbiol.">
        <title>Complete genome sequence of Corynebacterium casei LMG S-19264T (=DSM 44701T), isolated from a smear-ripened cheese.</title>
        <authorList>
            <consortium name="US DOE Joint Genome Institute (JGI-PGF)"/>
            <person name="Walter F."/>
            <person name="Albersmeier A."/>
            <person name="Kalinowski J."/>
            <person name="Ruckert C."/>
        </authorList>
    </citation>
    <scope>NUCLEOTIDE SEQUENCE</scope>
    <source>
        <strain evidence="1">CGMCC 1.12785</strain>
    </source>
</reference>
<accession>A0A8J2TX63</accession>
<proteinExistence type="predicted"/>
<comment type="caution">
    <text evidence="1">The sequence shown here is derived from an EMBL/GenBank/DDBJ whole genome shotgun (WGS) entry which is preliminary data.</text>
</comment>
<organism evidence="1 2">
    <name type="scientific">Sediminivirga luteola</name>
    <dbReference type="NCBI Taxonomy" id="1774748"/>
    <lineage>
        <taxon>Bacteria</taxon>
        <taxon>Bacillati</taxon>
        <taxon>Actinomycetota</taxon>
        <taxon>Actinomycetes</taxon>
        <taxon>Micrococcales</taxon>
        <taxon>Brevibacteriaceae</taxon>
        <taxon>Sediminivirga</taxon>
    </lineage>
</organism>
<protein>
    <submittedName>
        <fullName evidence="1">Uncharacterized protein</fullName>
    </submittedName>
</protein>
<dbReference type="RefSeq" id="WP_188550052.1">
    <property type="nucleotide sequence ID" value="NZ_BMFY01000004.1"/>
</dbReference>
<dbReference type="Proteomes" id="UP000616114">
    <property type="component" value="Unassembled WGS sequence"/>
</dbReference>
<gene>
    <name evidence="1" type="ORF">GCM10011333_12380</name>
</gene>
<dbReference type="AlphaFoldDB" id="A0A8J2TX63"/>
<dbReference type="EMBL" id="BMFY01000004">
    <property type="protein sequence ID" value="GGA11050.1"/>
    <property type="molecule type" value="Genomic_DNA"/>
</dbReference>
<name>A0A8J2TX63_9MICO</name>